<protein>
    <recommendedName>
        <fullName evidence="5">Glycosyltransferase</fullName>
        <ecNumber evidence="5">2.4.1.-</ecNumber>
    </recommendedName>
</protein>
<dbReference type="InterPro" id="IPR035595">
    <property type="entry name" value="UDP_glycos_trans_CS"/>
</dbReference>
<organism evidence="6 7">
    <name type="scientific">Trapa incisa</name>
    <dbReference type="NCBI Taxonomy" id="236973"/>
    <lineage>
        <taxon>Eukaryota</taxon>
        <taxon>Viridiplantae</taxon>
        <taxon>Streptophyta</taxon>
        <taxon>Embryophyta</taxon>
        <taxon>Tracheophyta</taxon>
        <taxon>Spermatophyta</taxon>
        <taxon>Magnoliopsida</taxon>
        <taxon>eudicotyledons</taxon>
        <taxon>Gunneridae</taxon>
        <taxon>Pentapetalae</taxon>
        <taxon>rosids</taxon>
        <taxon>malvids</taxon>
        <taxon>Myrtales</taxon>
        <taxon>Lythraceae</taxon>
        <taxon>Trapa</taxon>
    </lineage>
</organism>
<accession>A0AAN7K8G1</accession>
<dbReference type="InterPro" id="IPR002213">
    <property type="entry name" value="UDP_glucos_trans"/>
</dbReference>
<sequence length="466" mass="50936">MSVPPPRKHVGVCVFPFASHTSPMLAIVRQIAASAPDVLFSFFGTKTSNGQVFSKEAAEGGGNVRSCVVDDGLPEVYVPSGYPMETVELFLKAVPGNFYKAIEAAERAVGVKISCLITDAFLWFGAEMVRDKGVRWIPVWFSGPQPLLAHVYTDLIRETLGSEGLQDSKTLDFIPGLESIRDKDLPSEVIRLDPTSQFSVMIEKMPQSLLTAATVVVNSLDELNPFITAQLQKHLKKILNVGPISMLSTPPKTEKEAPLLPAADPHGCIQWLNEQPPASVVYISFGSVITLLPREVTALAEALDETAVPFLWSFRGDPNEQLPPEFVTRSTTAEGCSNSKSKIVPWAPQLDVLRHSSVGVFLTHCGWNSLLESFTGGVPTILRPFYGDQNMNCRCMEVVMRMGIGLEGGKITKAGTMAALRRVLFEKEGKEMRGRIVPLKEMIARAMAASGSSRKNLESLMEMVTK</sequence>
<evidence type="ECO:0000256" key="5">
    <source>
        <dbReference type="RuleBase" id="RU362057"/>
    </source>
</evidence>
<comment type="caution">
    <text evidence="6">The sequence shown here is derived from an EMBL/GenBank/DDBJ whole genome shotgun (WGS) entry which is preliminary data.</text>
</comment>
<keyword evidence="3 4" id="KW-0808">Transferase</keyword>
<dbReference type="EC" id="2.4.1.-" evidence="5"/>
<dbReference type="Proteomes" id="UP001345219">
    <property type="component" value="Chromosome 23"/>
</dbReference>
<dbReference type="SUPFAM" id="SSF53756">
    <property type="entry name" value="UDP-Glycosyltransferase/glycogen phosphorylase"/>
    <property type="match status" value="1"/>
</dbReference>
<name>A0AAN7K8G1_9MYRT</name>
<dbReference type="EMBL" id="JAXIOK010000009">
    <property type="protein sequence ID" value="KAK4762009.1"/>
    <property type="molecule type" value="Genomic_DNA"/>
</dbReference>
<evidence type="ECO:0000256" key="1">
    <source>
        <dbReference type="ARBA" id="ARBA00009995"/>
    </source>
</evidence>
<dbReference type="PANTHER" id="PTHR11926:SF774">
    <property type="entry name" value="UDP-GLYCOSYLTRANSFERASE 85A1-RELATED"/>
    <property type="match status" value="1"/>
</dbReference>
<dbReference type="Pfam" id="PF00201">
    <property type="entry name" value="UDPGT"/>
    <property type="match status" value="1"/>
</dbReference>
<evidence type="ECO:0000256" key="2">
    <source>
        <dbReference type="ARBA" id="ARBA00022676"/>
    </source>
</evidence>
<comment type="similarity">
    <text evidence="1 4">Belongs to the UDP-glycosyltransferase family.</text>
</comment>
<dbReference type="FunFam" id="3.40.50.2000:FF:000060">
    <property type="entry name" value="Glycosyltransferase"/>
    <property type="match status" value="1"/>
</dbReference>
<dbReference type="AlphaFoldDB" id="A0AAN7K8G1"/>
<evidence type="ECO:0000256" key="3">
    <source>
        <dbReference type="ARBA" id="ARBA00022679"/>
    </source>
</evidence>
<reference evidence="6 7" key="1">
    <citation type="journal article" date="2023" name="Hortic Res">
        <title>Pangenome of water caltrop reveals structural variations and asymmetric subgenome divergence after allopolyploidization.</title>
        <authorList>
            <person name="Zhang X."/>
            <person name="Chen Y."/>
            <person name="Wang L."/>
            <person name="Yuan Y."/>
            <person name="Fang M."/>
            <person name="Shi L."/>
            <person name="Lu R."/>
            <person name="Comes H.P."/>
            <person name="Ma Y."/>
            <person name="Chen Y."/>
            <person name="Huang G."/>
            <person name="Zhou Y."/>
            <person name="Zheng Z."/>
            <person name="Qiu Y."/>
        </authorList>
    </citation>
    <scope>NUCLEOTIDE SEQUENCE [LARGE SCALE GENOMIC DNA]</scope>
    <source>
        <tissue evidence="6">Roots</tissue>
    </source>
</reference>
<dbReference type="GO" id="GO:0080044">
    <property type="term" value="F:quercetin 7-O-glucosyltransferase activity"/>
    <property type="evidence" value="ECO:0007669"/>
    <property type="project" value="TreeGrafter"/>
</dbReference>
<evidence type="ECO:0000313" key="6">
    <source>
        <dbReference type="EMBL" id="KAK4762009.1"/>
    </source>
</evidence>
<dbReference type="Gene3D" id="3.40.50.2000">
    <property type="entry name" value="Glycogen Phosphorylase B"/>
    <property type="match status" value="2"/>
</dbReference>
<evidence type="ECO:0000313" key="7">
    <source>
        <dbReference type="Proteomes" id="UP001345219"/>
    </source>
</evidence>
<dbReference type="GO" id="GO:0080043">
    <property type="term" value="F:quercetin 3-O-glucosyltransferase activity"/>
    <property type="evidence" value="ECO:0007669"/>
    <property type="project" value="TreeGrafter"/>
</dbReference>
<dbReference type="CDD" id="cd03784">
    <property type="entry name" value="GT1_Gtf-like"/>
    <property type="match status" value="1"/>
</dbReference>
<dbReference type="PANTHER" id="PTHR11926">
    <property type="entry name" value="GLUCOSYL/GLUCURONOSYL TRANSFERASES"/>
    <property type="match status" value="1"/>
</dbReference>
<proteinExistence type="inferred from homology"/>
<keyword evidence="7" id="KW-1185">Reference proteome</keyword>
<gene>
    <name evidence="6" type="ORF">SAY87_029893</name>
</gene>
<keyword evidence="2 4" id="KW-0328">Glycosyltransferase</keyword>
<evidence type="ECO:0000256" key="4">
    <source>
        <dbReference type="RuleBase" id="RU003718"/>
    </source>
</evidence>
<dbReference type="PROSITE" id="PS00375">
    <property type="entry name" value="UDPGT"/>
    <property type="match status" value="1"/>
</dbReference>